<dbReference type="Pfam" id="PF08327">
    <property type="entry name" value="AHSA1"/>
    <property type="match status" value="1"/>
</dbReference>
<evidence type="ECO:0000256" key="1">
    <source>
        <dbReference type="ARBA" id="ARBA00006817"/>
    </source>
</evidence>
<dbReference type="Gene3D" id="3.30.530.20">
    <property type="match status" value="1"/>
</dbReference>
<evidence type="ECO:0000259" key="2">
    <source>
        <dbReference type="Pfam" id="PF08327"/>
    </source>
</evidence>
<dbReference type="RefSeq" id="WP_273379813.1">
    <property type="nucleotide sequence ID" value="NZ_PIUK01000105.1"/>
</dbReference>
<dbReference type="InterPro" id="IPR013538">
    <property type="entry name" value="ASHA1/2-like_C"/>
</dbReference>
<comment type="similarity">
    <text evidence="1">Belongs to the AHA1 family.</text>
</comment>
<name>A0A953LK92_SYMTR</name>
<organism evidence="3 4">
    <name type="scientific">Symbiobacterium thermophilum</name>
    <dbReference type="NCBI Taxonomy" id="2734"/>
    <lineage>
        <taxon>Bacteria</taxon>
        <taxon>Bacillati</taxon>
        <taxon>Bacillota</taxon>
        <taxon>Clostridia</taxon>
        <taxon>Eubacteriales</taxon>
        <taxon>Symbiobacteriaceae</taxon>
        <taxon>Symbiobacterium</taxon>
    </lineage>
</organism>
<dbReference type="CDD" id="cd07814">
    <property type="entry name" value="SRPBCC_CalC_Aha1-like"/>
    <property type="match status" value="1"/>
</dbReference>
<feature type="domain" description="Activator of Hsp90 ATPase homologue 1/2-like C-terminal" evidence="2">
    <location>
        <begin position="11"/>
        <end position="145"/>
    </location>
</feature>
<sequence>MEAVETQVLVKAPQEVVWWAWTRAERITQWFAPAATIDPRPGGAFELFFNPADRSRDCTAGCTFTAVEPMTRLAFTWKGPDAFAAVMNHPDRLTAVTVTMEPVEGGTRVTVVHAGWGEGDGWAEARRWHAAAWRQVLDSLKGALESGRGDLCCAPAEDQNQATVE</sequence>
<comment type="caution">
    <text evidence="3">The sequence shown here is derived from an EMBL/GenBank/DDBJ whole genome shotgun (WGS) entry which is preliminary data.</text>
</comment>
<protein>
    <submittedName>
        <fullName evidence="3">ATPase</fullName>
    </submittedName>
</protein>
<evidence type="ECO:0000313" key="3">
    <source>
        <dbReference type="EMBL" id="MBY6276742.1"/>
    </source>
</evidence>
<dbReference type="SUPFAM" id="SSF55961">
    <property type="entry name" value="Bet v1-like"/>
    <property type="match status" value="1"/>
</dbReference>
<dbReference type="InterPro" id="IPR023393">
    <property type="entry name" value="START-like_dom_sf"/>
</dbReference>
<dbReference type="EMBL" id="PIUK01000105">
    <property type="protein sequence ID" value="MBY6276742.1"/>
    <property type="molecule type" value="Genomic_DNA"/>
</dbReference>
<gene>
    <name evidence="3" type="ORF">CWE10_11130</name>
</gene>
<accession>A0A953LK92</accession>
<evidence type="ECO:0000313" key="4">
    <source>
        <dbReference type="Proteomes" id="UP000732377"/>
    </source>
</evidence>
<dbReference type="AlphaFoldDB" id="A0A953LK92"/>
<proteinExistence type="inferred from homology"/>
<reference evidence="3" key="1">
    <citation type="submission" date="2017-11" db="EMBL/GenBank/DDBJ databases">
        <title>Three new genomes from thermophilic consortium.</title>
        <authorList>
            <person name="Quaggio R."/>
            <person name="Amgarten D."/>
            <person name="Setubal J.C."/>
        </authorList>
    </citation>
    <scope>NUCLEOTIDE SEQUENCE</scope>
    <source>
        <strain evidence="3">ZCTH01-B2</strain>
    </source>
</reference>
<dbReference type="Proteomes" id="UP000732377">
    <property type="component" value="Unassembled WGS sequence"/>
</dbReference>